<comment type="caution">
    <text evidence="1">The sequence shown here is derived from an EMBL/GenBank/DDBJ whole genome shotgun (WGS) entry which is preliminary data.</text>
</comment>
<dbReference type="InterPro" id="IPR020018">
    <property type="entry name" value="Motility-assoc_lipoprot_GldH"/>
</dbReference>
<dbReference type="NCBIfam" id="TIGR03511">
    <property type="entry name" value="GldH_lipo"/>
    <property type="match status" value="1"/>
</dbReference>
<sequence length="156" mass="18021">MKNVFQWIIVGCFLTVLSACDTNRVFDQYQPIPEDGWQKDSLVVFHIPIVDTIQNHNLYINIRNDINYQYSNVWLFVTIEQPGGIAIRDTFEMVVADASGKWLGEGFGGIKTREVIYRRNVYFPNSGIYKIVIQHGMRENNLEGISDIGFRVEEVK</sequence>
<dbReference type="EMBL" id="JAPOHD010000029">
    <property type="protein sequence ID" value="MCY1721722.1"/>
    <property type="molecule type" value="Genomic_DNA"/>
</dbReference>
<dbReference type="RefSeq" id="WP_343334050.1">
    <property type="nucleotide sequence ID" value="NZ_JAPOHD010000029.1"/>
</dbReference>
<proteinExistence type="predicted"/>
<gene>
    <name evidence="1" type="ORF">OU798_15315</name>
</gene>
<dbReference type="AlphaFoldDB" id="A0A9X3J781"/>
<keyword evidence="1" id="KW-0449">Lipoprotein</keyword>
<dbReference type="Pfam" id="PF14109">
    <property type="entry name" value="GldH_lipo"/>
    <property type="match status" value="1"/>
</dbReference>
<name>A0A9X3J781_9BACT</name>
<protein>
    <submittedName>
        <fullName evidence="1">Gliding motility lipoprotein GldH</fullName>
    </submittedName>
</protein>
<evidence type="ECO:0000313" key="1">
    <source>
        <dbReference type="EMBL" id="MCY1721722.1"/>
    </source>
</evidence>
<evidence type="ECO:0000313" key="2">
    <source>
        <dbReference type="Proteomes" id="UP001145087"/>
    </source>
</evidence>
<accession>A0A9X3J781</accession>
<reference evidence="1" key="1">
    <citation type="submission" date="2022-11" db="EMBL/GenBank/DDBJ databases">
        <title>Marilongibacter aestuarii gen. nov., sp. nov., isolated from tidal flat sediment.</title>
        <authorList>
            <person name="Jiayan W."/>
        </authorList>
    </citation>
    <scope>NUCLEOTIDE SEQUENCE</scope>
    <source>
        <strain evidence="1">Z1-6</strain>
    </source>
</reference>
<organism evidence="1 2">
    <name type="scientific">Draconibacterium aestuarii</name>
    <dbReference type="NCBI Taxonomy" id="2998507"/>
    <lineage>
        <taxon>Bacteria</taxon>
        <taxon>Pseudomonadati</taxon>
        <taxon>Bacteroidota</taxon>
        <taxon>Bacteroidia</taxon>
        <taxon>Marinilabiliales</taxon>
        <taxon>Prolixibacteraceae</taxon>
        <taxon>Draconibacterium</taxon>
    </lineage>
</organism>
<dbReference type="PROSITE" id="PS51257">
    <property type="entry name" value="PROKAR_LIPOPROTEIN"/>
    <property type="match status" value="1"/>
</dbReference>
<dbReference type="Proteomes" id="UP001145087">
    <property type="component" value="Unassembled WGS sequence"/>
</dbReference>
<keyword evidence="2" id="KW-1185">Reference proteome</keyword>